<feature type="transmembrane region" description="Helical" evidence="1">
    <location>
        <begin position="6"/>
        <end position="26"/>
    </location>
</feature>
<proteinExistence type="predicted"/>
<reference evidence="2" key="2">
    <citation type="journal article" date="2015" name="Data Brief">
        <title>Shoot transcriptome of the giant reed, Arundo donax.</title>
        <authorList>
            <person name="Barrero R.A."/>
            <person name="Guerrero F.D."/>
            <person name="Moolhuijzen P."/>
            <person name="Goolsby J.A."/>
            <person name="Tidwell J."/>
            <person name="Bellgard S.E."/>
            <person name="Bellgard M.I."/>
        </authorList>
    </citation>
    <scope>NUCLEOTIDE SEQUENCE</scope>
    <source>
        <tissue evidence="2">Shoot tissue taken approximately 20 cm above the soil surface</tissue>
    </source>
</reference>
<evidence type="ECO:0000256" key="1">
    <source>
        <dbReference type="SAM" id="Phobius"/>
    </source>
</evidence>
<accession>A0A0A8YKQ2</accession>
<keyword evidence="1" id="KW-1133">Transmembrane helix</keyword>
<sequence length="35" mass="4042">MSYSIWSLFPFPLKITLGKIFLLIVLSTSCKDKNH</sequence>
<protein>
    <submittedName>
        <fullName evidence="2">Uncharacterized protein</fullName>
    </submittedName>
</protein>
<keyword evidence="1" id="KW-0472">Membrane</keyword>
<dbReference type="EMBL" id="GBRH01271044">
    <property type="protein sequence ID" value="JAD26851.1"/>
    <property type="molecule type" value="Transcribed_RNA"/>
</dbReference>
<dbReference type="AlphaFoldDB" id="A0A0A8YKQ2"/>
<name>A0A0A8YKQ2_ARUDO</name>
<reference evidence="2" key="1">
    <citation type="submission" date="2014-09" db="EMBL/GenBank/DDBJ databases">
        <authorList>
            <person name="Magalhaes I.L.F."/>
            <person name="Oliveira U."/>
            <person name="Santos F.R."/>
            <person name="Vidigal T.H.D.A."/>
            <person name="Brescovit A.D."/>
            <person name="Santos A.J."/>
        </authorList>
    </citation>
    <scope>NUCLEOTIDE SEQUENCE</scope>
    <source>
        <tissue evidence="2">Shoot tissue taken approximately 20 cm above the soil surface</tissue>
    </source>
</reference>
<keyword evidence="1" id="KW-0812">Transmembrane</keyword>
<organism evidence="2">
    <name type="scientific">Arundo donax</name>
    <name type="common">Giant reed</name>
    <name type="synonym">Donax arundinaceus</name>
    <dbReference type="NCBI Taxonomy" id="35708"/>
    <lineage>
        <taxon>Eukaryota</taxon>
        <taxon>Viridiplantae</taxon>
        <taxon>Streptophyta</taxon>
        <taxon>Embryophyta</taxon>
        <taxon>Tracheophyta</taxon>
        <taxon>Spermatophyta</taxon>
        <taxon>Magnoliopsida</taxon>
        <taxon>Liliopsida</taxon>
        <taxon>Poales</taxon>
        <taxon>Poaceae</taxon>
        <taxon>PACMAD clade</taxon>
        <taxon>Arundinoideae</taxon>
        <taxon>Arundineae</taxon>
        <taxon>Arundo</taxon>
    </lineage>
</organism>
<evidence type="ECO:0000313" key="2">
    <source>
        <dbReference type="EMBL" id="JAD26851.1"/>
    </source>
</evidence>